<feature type="region of interest" description="Disordered" evidence="1">
    <location>
        <begin position="100"/>
        <end position="119"/>
    </location>
</feature>
<organism evidence="2 3">
    <name type="scientific">Puniceibacterium antarcticum</name>
    <dbReference type="NCBI Taxonomy" id="1206336"/>
    <lineage>
        <taxon>Bacteria</taxon>
        <taxon>Pseudomonadati</taxon>
        <taxon>Pseudomonadota</taxon>
        <taxon>Alphaproteobacteria</taxon>
        <taxon>Rhodobacterales</taxon>
        <taxon>Paracoccaceae</taxon>
        <taxon>Puniceibacterium</taxon>
    </lineage>
</organism>
<dbReference type="RefSeq" id="WP_245875812.1">
    <property type="nucleotide sequence ID" value="NZ_AWWI01000155.1"/>
</dbReference>
<dbReference type="Gene3D" id="1.20.58.300">
    <property type="entry name" value="FlgN-like"/>
    <property type="match status" value="1"/>
</dbReference>
<gene>
    <name evidence="2" type="ORF">P775_23075</name>
</gene>
<evidence type="ECO:0008006" key="4">
    <source>
        <dbReference type="Google" id="ProtNLM"/>
    </source>
</evidence>
<dbReference type="SUPFAM" id="SSF140566">
    <property type="entry name" value="FlgN-like"/>
    <property type="match status" value="1"/>
</dbReference>
<proteinExistence type="predicted"/>
<evidence type="ECO:0000313" key="2">
    <source>
        <dbReference type="EMBL" id="PIL17800.1"/>
    </source>
</evidence>
<comment type="caution">
    <text evidence="2">The sequence shown here is derived from an EMBL/GenBank/DDBJ whole genome shotgun (WGS) entry which is preliminary data.</text>
</comment>
<evidence type="ECO:0000313" key="3">
    <source>
        <dbReference type="Proteomes" id="UP000231259"/>
    </source>
</evidence>
<dbReference type="AlphaFoldDB" id="A0A2G8R8C3"/>
<accession>A0A2G8R8C3</accession>
<dbReference type="GO" id="GO:0044780">
    <property type="term" value="P:bacterial-type flagellum assembly"/>
    <property type="evidence" value="ECO:0007669"/>
    <property type="project" value="InterPro"/>
</dbReference>
<dbReference type="Proteomes" id="UP000231259">
    <property type="component" value="Unassembled WGS sequence"/>
</dbReference>
<sequence length="119" mass="13109">MTNQTTRDIMAALDALLEEERAALLAGALDKIEDVMQRKSALIDALANSGVDDPETVSALQVKLGRNQVLFDQALAGIRNVASRLSALRHLRKTLETYDEHGRKSALVKNEANKLERRA</sequence>
<evidence type="ECO:0000256" key="1">
    <source>
        <dbReference type="SAM" id="MobiDB-lite"/>
    </source>
</evidence>
<reference evidence="2 3" key="1">
    <citation type="submission" date="2013-09" db="EMBL/GenBank/DDBJ databases">
        <title>Genome sequencing of Phaeobacter antarcticus sp. nov. SM1211.</title>
        <authorList>
            <person name="Zhang X.-Y."/>
            <person name="Liu C."/>
            <person name="Chen X.-L."/>
            <person name="Xie B.-B."/>
            <person name="Qin Q.-L."/>
            <person name="Rong J.-C."/>
            <person name="Zhang Y.-Z."/>
        </authorList>
    </citation>
    <scope>NUCLEOTIDE SEQUENCE [LARGE SCALE GENOMIC DNA]</scope>
    <source>
        <strain evidence="2 3">SM1211</strain>
    </source>
</reference>
<protein>
    <recommendedName>
        <fullName evidence="4">FlgN-like protein</fullName>
    </recommendedName>
</protein>
<name>A0A2G8R8C3_9RHOB</name>
<keyword evidence="3" id="KW-1185">Reference proteome</keyword>
<dbReference type="EMBL" id="AWWI01000155">
    <property type="protein sequence ID" value="PIL17800.1"/>
    <property type="molecule type" value="Genomic_DNA"/>
</dbReference>
<dbReference type="InterPro" id="IPR036679">
    <property type="entry name" value="FlgN-like_sf"/>
</dbReference>